<evidence type="ECO:0000313" key="1">
    <source>
        <dbReference type="EMBL" id="RAL13054.1"/>
    </source>
</evidence>
<dbReference type="VEuPathDB" id="FungiDB:BO97DRAFT_423759"/>
<dbReference type="AlphaFoldDB" id="A0A395I3I4"/>
<name>A0A395I3I4_ASPHC</name>
<sequence>MPHCHTAFPDLYVNDGQLDPETIGLLEPTCPHTTSMRGAQTQVIHASTLNNDENGIIRLGRDLR</sequence>
<keyword evidence="2" id="KW-1185">Reference proteome</keyword>
<proteinExistence type="predicted"/>
<dbReference type="Proteomes" id="UP000248961">
    <property type="component" value="Unassembled WGS sequence"/>
</dbReference>
<accession>A0A395I3I4</accession>
<organism evidence="1 2">
    <name type="scientific">Aspergillus homomorphus (strain CBS 101889)</name>
    <dbReference type="NCBI Taxonomy" id="1450537"/>
    <lineage>
        <taxon>Eukaryota</taxon>
        <taxon>Fungi</taxon>
        <taxon>Dikarya</taxon>
        <taxon>Ascomycota</taxon>
        <taxon>Pezizomycotina</taxon>
        <taxon>Eurotiomycetes</taxon>
        <taxon>Eurotiomycetidae</taxon>
        <taxon>Eurotiales</taxon>
        <taxon>Aspergillaceae</taxon>
        <taxon>Aspergillus</taxon>
        <taxon>Aspergillus subgen. Circumdati</taxon>
    </lineage>
</organism>
<dbReference type="RefSeq" id="XP_025552208.1">
    <property type="nucleotide sequence ID" value="XM_025696917.1"/>
</dbReference>
<gene>
    <name evidence="1" type="ORF">BO97DRAFT_423759</name>
</gene>
<protein>
    <submittedName>
        <fullName evidence="1">Uncharacterized protein</fullName>
    </submittedName>
</protein>
<dbReference type="EMBL" id="KZ824280">
    <property type="protein sequence ID" value="RAL13054.1"/>
    <property type="molecule type" value="Genomic_DNA"/>
</dbReference>
<evidence type="ECO:0000313" key="2">
    <source>
        <dbReference type="Proteomes" id="UP000248961"/>
    </source>
</evidence>
<dbReference type="GeneID" id="37201206"/>
<reference evidence="1 2" key="1">
    <citation type="submission" date="2018-02" db="EMBL/GenBank/DDBJ databases">
        <title>The genomes of Aspergillus section Nigri reveals drivers in fungal speciation.</title>
        <authorList>
            <consortium name="DOE Joint Genome Institute"/>
            <person name="Vesth T.C."/>
            <person name="Nybo J."/>
            <person name="Theobald S."/>
            <person name="Brandl J."/>
            <person name="Frisvad J.C."/>
            <person name="Nielsen K.F."/>
            <person name="Lyhne E.K."/>
            <person name="Kogle M.E."/>
            <person name="Kuo A."/>
            <person name="Riley R."/>
            <person name="Clum A."/>
            <person name="Nolan M."/>
            <person name="Lipzen A."/>
            <person name="Salamov A."/>
            <person name="Henrissat B."/>
            <person name="Wiebenga A."/>
            <person name="De vries R.P."/>
            <person name="Grigoriev I.V."/>
            <person name="Mortensen U.H."/>
            <person name="Andersen M.R."/>
            <person name="Baker S.E."/>
        </authorList>
    </citation>
    <scope>NUCLEOTIDE SEQUENCE [LARGE SCALE GENOMIC DNA]</scope>
    <source>
        <strain evidence="1 2">CBS 101889</strain>
    </source>
</reference>